<gene>
    <name evidence="2" type="ORF">PSTG_11499</name>
</gene>
<dbReference type="STRING" id="1165861.A0A0L0V780"/>
<accession>A0A0L0V780</accession>
<feature type="region of interest" description="Disordered" evidence="1">
    <location>
        <begin position="1"/>
        <end position="31"/>
    </location>
</feature>
<sequence>MPPVDPLPPDPRSGNFLGTTANPISSNASANTSNLRDHAMDVAMSDDIDASTLPTRPKPATAAPLLTYFRDLLAKNASGSGTVQLDVTAVQLLLQMMEQQQLLLKNFQKLADRVESLELKQMTRPTPPATVSYASATGKRSGPPPPPTKEQMAFARPGQTTIHAKPGTNPLKAVDQNLVVDKANAALGDLNATVRGEKVVIKAVRIQPSGDVTFFSKNRHQKEWLNRNKHLLSKKIHDDLEASPSTYSILAHGVPIDFDSEKAQSKIDIAAANDFLSEKIFRIRWLGGTRDFNGPKKAGSIVISLSDPDLADALVRRGSIYLNSLNHRVERFKRLPPQCFKCLQMGHFGKWCKADPKCGRCGKNHETRECQIEKGKGELICAICKDNGKAKDIWNAHTPFDKACEVKRNWLISKKHIHV</sequence>
<keyword evidence="3" id="KW-1185">Reference proteome</keyword>
<feature type="compositionally biased region" description="Pro residues" evidence="1">
    <location>
        <begin position="1"/>
        <end position="11"/>
    </location>
</feature>
<proteinExistence type="predicted"/>
<name>A0A0L0V780_9BASI</name>
<dbReference type="AlphaFoldDB" id="A0A0L0V780"/>
<evidence type="ECO:0000256" key="1">
    <source>
        <dbReference type="SAM" id="MobiDB-lite"/>
    </source>
</evidence>
<organism evidence="2 3">
    <name type="scientific">Puccinia striiformis f. sp. tritici PST-78</name>
    <dbReference type="NCBI Taxonomy" id="1165861"/>
    <lineage>
        <taxon>Eukaryota</taxon>
        <taxon>Fungi</taxon>
        <taxon>Dikarya</taxon>
        <taxon>Basidiomycota</taxon>
        <taxon>Pucciniomycotina</taxon>
        <taxon>Pucciniomycetes</taxon>
        <taxon>Pucciniales</taxon>
        <taxon>Pucciniaceae</taxon>
        <taxon>Puccinia</taxon>
    </lineage>
</organism>
<dbReference type="Proteomes" id="UP000054564">
    <property type="component" value="Unassembled WGS sequence"/>
</dbReference>
<protein>
    <recommendedName>
        <fullName evidence="4">CCHC-type domain-containing protein</fullName>
    </recommendedName>
</protein>
<comment type="caution">
    <text evidence="2">The sequence shown here is derived from an EMBL/GenBank/DDBJ whole genome shotgun (WGS) entry which is preliminary data.</text>
</comment>
<evidence type="ECO:0000313" key="3">
    <source>
        <dbReference type="Proteomes" id="UP000054564"/>
    </source>
</evidence>
<evidence type="ECO:0000313" key="2">
    <source>
        <dbReference type="EMBL" id="KNE95132.1"/>
    </source>
</evidence>
<dbReference type="EMBL" id="AJIL01000102">
    <property type="protein sequence ID" value="KNE95132.1"/>
    <property type="molecule type" value="Genomic_DNA"/>
</dbReference>
<evidence type="ECO:0008006" key="4">
    <source>
        <dbReference type="Google" id="ProtNLM"/>
    </source>
</evidence>
<feature type="compositionally biased region" description="Polar residues" evidence="1">
    <location>
        <begin position="16"/>
        <end position="31"/>
    </location>
</feature>
<feature type="region of interest" description="Disordered" evidence="1">
    <location>
        <begin position="122"/>
        <end position="152"/>
    </location>
</feature>
<reference evidence="3" key="1">
    <citation type="submission" date="2014-03" db="EMBL/GenBank/DDBJ databases">
        <title>The Genome Sequence of Puccinia striiformis f. sp. tritici PST-78.</title>
        <authorList>
            <consortium name="The Broad Institute Genome Sequencing Platform"/>
            <person name="Cuomo C."/>
            <person name="Hulbert S."/>
            <person name="Chen X."/>
            <person name="Walker B."/>
            <person name="Young S.K."/>
            <person name="Zeng Q."/>
            <person name="Gargeya S."/>
            <person name="Fitzgerald M."/>
            <person name="Haas B."/>
            <person name="Abouelleil A."/>
            <person name="Alvarado L."/>
            <person name="Arachchi H.M."/>
            <person name="Berlin A.M."/>
            <person name="Chapman S.B."/>
            <person name="Goldberg J."/>
            <person name="Griggs A."/>
            <person name="Gujja S."/>
            <person name="Hansen M."/>
            <person name="Howarth C."/>
            <person name="Imamovic A."/>
            <person name="Larimer J."/>
            <person name="McCowan C."/>
            <person name="Montmayeur A."/>
            <person name="Murphy C."/>
            <person name="Neiman D."/>
            <person name="Pearson M."/>
            <person name="Priest M."/>
            <person name="Roberts A."/>
            <person name="Saif S."/>
            <person name="Shea T."/>
            <person name="Sisk P."/>
            <person name="Sykes S."/>
            <person name="Wortman J."/>
            <person name="Nusbaum C."/>
            <person name="Birren B."/>
        </authorList>
    </citation>
    <scope>NUCLEOTIDE SEQUENCE [LARGE SCALE GENOMIC DNA]</scope>
    <source>
        <strain evidence="3">race PST-78</strain>
    </source>
</reference>